<dbReference type="GO" id="GO:0016020">
    <property type="term" value="C:membrane"/>
    <property type="evidence" value="ECO:0007669"/>
    <property type="project" value="UniProtKB-SubCell"/>
</dbReference>
<dbReference type="AlphaFoldDB" id="A0A537LQU6"/>
<evidence type="ECO:0000256" key="1">
    <source>
        <dbReference type="ARBA" id="ARBA00004141"/>
    </source>
</evidence>
<feature type="transmembrane region" description="Helical" evidence="6">
    <location>
        <begin position="233"/>
        <end position="249"/>
    </location>
</feature>
<feature type="transmembrane region" description="Helical" evidence="6">
    <location>
        <begin position="255"/>
        <end position="272"/>
    </location>
</feature>
<feature type="transmembrane region" description="Helical" evidence="6">
    <location>
        <begin position="87"/>
        <end position="109"/>
    </location>
</feature>
<dbReference type="InterPro" id="IPR007016">
    <property type="entry name" value="O-antigen_ligase-rel_domated"/>
</dbReference>
<keyword evidence="2 6" id="KW-0812">Transmembrane</keyword>
<feature type="region of interest" description="Disordered" evidence="5">
    <location>
        <begin position="1"/>
        <end position="29"/>
    </location>
</feature>
<dbReference type="InterPro" id="IPR051533">
    <property type="entry name" value="WaaL-like"/>
</dbReference>
<feature type="domain" description="O-antigen ligase-related" evidence="7">
    <location>
        <begin position="239"/>
        <end position="388"/>
    </location>
</feature>
<organism evidence="8 9">
    <name type="scientific">Candidatus Segetimicrobium genomatis</name>
    <dbReference type="NCBI Taxonomy" id="2569760"/>
    <lineage>
        <taxon>Bacteria</taxon>
        <taxon>Bacillati</taxon>
        <taxon>Candidatus Sysuimicrobiota</taxon>
        <taxon>Candidatus Sysuimicrobiia</taxon>
        <taxon>Candidatus Sysuimicrobiales</taxon>
        <taxon>Candidatus Segetimicrobiaceae</taxon>
        <taxon>Candidatus Segetimicrobium</taxon>
    </lineage>
</organism>
<evidence type="ECO:0000256" key="6">
    <source>
        <dbReference type="SAM" id="Phobius"/>
    </source>
</evidence>
<evidence type="ECO:0000256" key="2">
    <source>
        <dbReference type="ARBA" id="ARBA00022692"/>
    </source>
</evidence>
<comment type="subcellular location">
    <subcellularLocation>
        <location evidence="1">Membrane</location>
        <topology evidence="1">Multi-pass membrane protein</topology>
    </subcellularLocation>
</comment>
<feature type="transmembrane region" description="Helical" evidence="6">
    <location>
        <begin position="475"/>
        <end position="494"/>
    </location>
</feature>
<evidence type="ECO:0000256" key="4">
    <source>
        <dbReference type="ARBA" id="ARBA00023136"/>
    </source>
</evidence>
<dbReference type="Pfam" id="PF04932">
    <property type="entry name" value="Wzy_C"/>
    <property type="match status" value="1"/>
</dbReference>
<dbReference type="InterPro" id="IPR011990">
    <property type="entry name" value="TPR-like_helical_dom_sf"/>
</dbReference>
<feature type="transmembrane region" description="Helical" evidence="6">
    <location>
        <begin position="279"/>
        <end position="297"/>
    </location>
</feature>
<reference evidence="8 9" key="1">
    <citation type="journal article" date="2019" name="Nat. Microbiol.">
        <title>Mediterranean grassland soil C-N compound turnover is dependent on rainfall and depth, and is mediated by genomically divergent microorganisms.</title>
        <authorList>
            <person name="Diamond S."/>
            <person name="Andeer P.F."/>
            <person name="Li Z."/>
            <person name="Crits-Christoph A."/>
            <person name="Burstein D."/>
            <person name="Anantharaman K."/>
            <person name="Lane K.R."/>
            <person name="Thomas B.C."/>
            <person name="Pan C."/>
            <person name="Northen T.R."/>
            <person name="Banfield J.F."/>
        </authorList>
    </citation>
    <scope>NUCLEOTIDE SEQUENCE [LARGE SCALE GENOMIC DNA]</scope>
    <source>
        <strain evidence="8">NP_2</strain>
    </source>
</reference>
<protein>
    <recommendedName>
        <fullName evidence="7">O-antigen ligase-related domain-containing protein</fullName>
    </recommendedName>
</protein>
<feature type="transmembrane region" description="Helical" evidence="6">
    <location>
        <begin position="381"/>
        <end position="400"/>
    </location>
</feature>
<dbReference type="PANTHER" id="PTHR37422">
    <property type="entry name" value="TEICHURONIC ACID BIOSYNTHESIS PROTEIN TUAE"/>
    <property type="match status" value="1"/>
</dbReference>
<evidence type="ECO:0000313" key="8">
    <source>
        <dbReference type="EMBL" id="TMJ10391.1"/>
    </source>
</evidence>
<feature type="transmembrane region" description="Helical" evidence="6">
    <location>
        <begin position="116"/>
        <end position="135"/>
    </location>
</feature>
<evidence type="ECO:0000256" key="5">
    <source>
        <dbReference type="SAM" id="MobiDB-lite"/>
    </source>
</evidence>
<sequence>MDLSEHLRTHATHAGPPTADSQSSTLPASAPRSRCHLACSVRGQDDGVNRVSLLARLIGARFHLTSVVPVLVLLVVFKLSVSDGGRHAPTLTLAETAIYLLVSTLAATGTLEVSRLGVAMLVATGAAAFSTVWSVQLDASVRALLMWLMYSGMLVATASTLRTPAAARRLVDGTVVVAGWLCLIGLFVFWGAGDSGLRWSSTFYWPNPFAAFLLLVLPVELSRCVHAPAARDALAHGALSVLLAGSLVLTYSRGAWASLLIVAPLAAFTLRVTPWTRAAFRLVLIGLATAVAVGVLTRGPGTPLFEGGLTGRATSISDAADYSLGGHLHFWRAGLAIFADHPVTGTGPGTFGTVHAAYQRDVRYYARDAHSLYVQTAAEQGTAGLVALAVLLGVLATAWISALRASRRTDSYPLVVGIGLGLAAFFVHNGVDMDWMFPANPAMAMLMAGVLAWFAKDGVAGHEPGRPVMRPWQRLAIVGALLVATALTQMAHLADRQFVSAQELARAGRWAEAADWYAQAARWDPFSPRILAAQAAALRQLTPPRHGAAEAALRRAMVVDRMSASPRIQLASLLMDRPARGPAALAEAEGLLKEALRLDPWNRPETYRMLAGMYLRQGRGEDAERLYRQVVPQYLGKGLGRPTLLYLFLWPEVTGLVLDAADLVARRHETALAVSWLQAVLAEDPGATAVTRRLHELTGEGLRR</sequence>
<feature type="transmembrane region" description="Helical" evidence="6">
    <location>
        <begin position="437"/>
        <end position="455"/>
    </location>
</feature>
<dbReference type="Proteomes" id="UP000318661">
    <property type="component" value="Unassembled WGS sequence"/>
</dbReference>
<dbReference type="PANTHER" id="PTHR37422:SF23">
    <property type="entry name" value="TEICHURONIC ACID BIOSYNTHESIS PROTEIN TUAE"/>
    <property type="match status" value="1"/>
</dbReference>
<keyword evidence="3 6" id="KW-1133">Transmembrane helix</keyword>
<dbReference type="SUPFAM" id="SSF48452">
    <property type="entry name" value="TPR-like"/>
    <property type="match status" value="1"/>
</dbReference>
<dbReference type="Gene3D" id="1.25.40.10">
    <property type="entry name" value="Tetratricopeptide repeat domain"/>
    <property type="match status" value="1"/>
</dbReference>
<name>A0A537LQU6_9BACT</name>
<feature type="transmembrane region" description="Helical" evidence="6">
    <location>
        <begin position="412"/>
        <end position="431"/>
    </location>
</feature>
<feature type="transmembrane region" description="Helical" evidence="6">
    <location>
        <begin position="173"/>
        <end position="192"/>
    </location>
</feature>
<keyword evidence="4 6" id="KW-0472">Membrane</keyword>
<gene>
    <name evidence="8" type="ORF">E6G99_00755</name>
</gene>
<accession>A0A537LQU6</accession>
<evidence type="ECO:0000313" key="9">
    <source>
        <dbReference type="Proteomes" id="UP000318661"/>
    </source>
</evidence>
<comment type="caution">
    <text evidence="8">The sequence shown here is derived from an EMBL/GenBank/DDBJ whole genome shotgun (WGS) entry which is preliminary data.</text>
</comment>
<proteinExistence type="predicted"/>
<feature type="transmembrane region" description="Helical" evidence="6">
    <location>
        <begin position="141"/>
        <end position="161"/>
    </location>
</feature>
<evidence type="ECO:0000259" key="7">
    <source>
        <dbReference type="Pfam" id="PF04932"/>
    </source>
</evidence>
<dbReference type="EMBL" id="VBAJ01000013">
    <property type="protein sequence ID" value="TMJ10391.1"/>
    <property type="molecule type" value="Genomic_DNA"/>
</dbReference>
<dbReference type="Pfam" id="PF14559">
    <property type="entry name" value="TPR_19"/>
    <property type="match status" value="1"/>
</dbReference>
<feature type="transmembrane region" description="Helical" evidence="6">
    <location>
        <begin position="204"/>
        <end position="221"/>
    </location>
</feature>
<evidence type="ECO:0000256" key="3">
    <source>
        <dbReference type="ARBA" id="ARBA00022989"/>
    </source>
</evidence>
<feature type="transmembrane region" description="Helical" evidence="6">
    <location>
        <begin position="62"/>
        <end position="81"/>
    </location>
</feature>